<keyword evidence="8 9" id="KW-0407">Ion channel</keyword>
<dbReference type="RefSeq" id="WP_161869738.1">
    <property type="nucleotide sequence ID" value="NZ_MAEI02000001.1"/>
</dbReference>
<evidence type="ECO:0000256" key="9">
    <source>
        <dbReference type="HAMAP-Rule" id="MF_00115"/>
    </source>
</evidence>
<evidence type="ECO:0000313" key="11">
    <source>
        <dbReference type="Proteomes" id="UP001429357"/>
    </source>
</evidence>
<dbReference type="Proteomes" id="UP001429357">
    <property type="component" value="Unassembled WGS sequence"/>
</dbReference>
<dbReference type="InterPro" id="IPR001185">
    <property type="entry name" value="MS_channel"/>
</dbReference>
<comment type="caution">
    <text evidence="10">The sequence shown here is derived from an EMBL/GenBank/DDBJ whole genome shotgun (WGS) entry which is preliminary data.</text>
</comment>
<keyword evidence="5 9" id="KW-1133">Transmembrane helix</keyword>
<dbReference type="PANTHER" id="PTHR30266">
    <property type="entry name" value="MECHANOSENSITIVE CHANNEL MSCL"/>
    <property type="match status" value="1"/>
</dbReference>
<dbReference type="EMBL" id="MAEI02000001">
    <property type="protein sequence ID" value="MEO1780595.1"/>
    <property type="molecule type" value="Genomic_DNA"/>
</dbReference>
<evidence type="ECO:0000256" key="4">
    <source>
        <dbReference type="ARBA" id="ARBA00022692"/>
    </source>
</evidence>
<accession>A0ABV0EY16</accession>
<proteinExistence type="inferred from homology"/>
<dbReference type="HAMAP" id="MF_00115">
    <property type="entry name" value="MscL"/>
    <property type="match status" value="1"/>
</dbReference>
<evidence type="ECO:0000256" key="6">
    <source>
        <dbReference type="ARBA" id="ARBA00023065"/>
    </source>
</evidence>
<keyword evidence="6 9" id="KW-0406">Ion transport</keyword>
<keyword evidence="11" id="KW-1185">Reference proteome</keyword>
<evidence type="ECO:0000256" key="7">
    <source>
        <dbReference type="ARBA" id="ARBA00023136"/>
    </source>
</evidence>
<protein>
    <recommendedName>
        <fullName evidence="9">Large-conductance mechanosensitive channel</fullName>
    </recommendedName>
</protein>
<comment type="subunit">
    <text evidence="9">Homopentamer.</text>
</comment>
<gene>
    <name evidence="9" type="primary">mscL</name>
    <name evidence="10" type="ORF">BAU18_000134</name>
</gene>
<organism evidence="10 11">
    <name type="scientific">Enterococcus diestrammenae</name>
    <dbReference type="NCBI Taxonomy" id="1155073"/>
    <lineage>
        <taxon>Bacteria</taxon>
        <taxon>Bacillati</taxon>
        <taxon>Bacillota</taxon>
        <taxon>Bacilli</taxon>
        <taxon>Lactobacillales</taxon>
        <taxon>Enterococcaceae</taxon>
        <taxon>Enterococcus</taxon>
    </lineage>
</organism>
<keyword evidence="2 9" id="KW-0813">Transport</keyword>
<comment type="subcellular location">
    <subcellularLocation>
        <location evidence="9">Cell membrane</location>
        <topology evidence="9">Multi-pass membrane protein</topology>
    </subcellularLocation>
    <subcellularLocation>
        <location evidence="1">Membrane</location>
        <topology evidence="1">Multi-pass membrane protein</topology>
    </subcellularLocation>
</comment>
<keyword evidence="7 9" id="KW-0472">Membrane</keyword>
<keyword evidence="4 9" id="KW-0812">Transmembrane</keyword>
<dbReference type="PRINTS" id="PR01264">
    <property type="entry name" value="MECHCHANNEL"/>
</dbReference>
<dbReference type="NCBIfam" id="TIGR00220">
    <property type="entry name" value="mscL"/>
    <property type="match status" value="1"/>
</dbReference>
<keyword evidence="3 9" id="KW-1003">Cell membrane</keyword>
<evidence type="ECO:0000313" key="10">
    <source>
        <dbReference type="EMBL" id="MEO1780595.1"/>
    </source>
</evidence>
<dbReference type="InterPro" id="IPR036019">
    <property type="entry name" value="MscL_channel"/>
</dbReference>
<evidence type="ECO:0000256" key="3">
    <source>
        <dbReference type="ARBA" id="ARBA00022475"/>
    </source>
</evidence>
<dbReference type="SUPFAM" id="SSF81330">
    <property type="entry name" value="Gated mechanosensitive channel"/>
    <property type="match status" value="1"/>
</dbReference>
<dbReference type="Pfam" id="PF01741">
    <property type="entry name" value="MscL"/>
    <property type="match status" value="1"/>
</dbReference>
<feature type="transmembrane region" description="Helical" evidence="9">
    <location>
        <begin position="21"/>
        <end position="51"/>
    </location>
</feature>
<evidence type="ECO:0000256" key="5">
    <source>
        <dbReference type="ARBA" id="ARBA00022989"/>
    </source>
</evidence>
<dbReference type="InterPro" id="IPR037673">
    <property type="entry name" value="MSC/AndL"/>
</dbReference>
<evidence type="ECO:0000256" key="8">
    <source>
        <dbReference type="ARBA" id="ARBA00023303"/>
    </source>
</evidence>
<evidence type="ECO:0000256" key="1">
    <source>
        <dbReference type="ARBA" id="ARBA00004141"/>
    </source>
</evidence>
<feature type="transmembrane region" description="Helical" evidence="9">
    <location>
        <begin position="71"/>
        <end position="95"/>
    </location>
</feature>
<sequence>MIKEFKEFIMRGSVLDLAVGVVIGSAFTAIVTKVVDGLITPLIGLLVSLFFKTKNLDDAMNILDVKYRGNTFAFGDVISAIITFLITAFVLFLIVKTANKAKAVAARKNGVEEEEEAEIVTTEALLSDIRDLLEAQVAAQKPAEPAVKVEAKDPEKPEA</sequence>
<comment type="function">
    <text evidence="9">Channel that opens in response to stretch forces in the membrane lipid bilayer. May participate in the regulation of osmotic pressure changes within the cell.</text>
</comment>
<name>A0ABV0EY16_9ENTE</name>
<evidence type="ECO:0000256" key="2">
    <source>
        <dbReference type="ARBA" id="ARBA00022448"/>
    </source>
</evidence>
<dbReference type="Gene3D" id="1.10.1200.120">
    <property type="entry name" value="Large-conductance mechanosensitive channel, MscL, domain 1"/>
    <property type="match status" value="1"/>
</dbReference>
<reference evidence="11" key="1">
    <citation type="submission" date="2016-06" db="EMBL/GenBank/DDBJ databases">
        <title>Four novel species of enterococci isolated from chicken manure.</title>
        <authorList>
            <person name="Van Tyne D."/>
        </authorList>
    </citation>
    <scope>NUCLEOTIDE SEQUENCE [LARGE SCALE GENOMIC DNA]</scope>
    <source>
        <strain evidence="11">JM9A</strain>
    </source>
</reference>
<comment type="similarity">
    <text evidence="9">Belongs to the MscL family.</text>
</comment>
<reference evidence="10 11" key="2">
    <citation type="submission" date="2024-02" db="EMBL/GenBank/DDBJ databases">
        <title>The Genome Sequence of Enterococcus diestrammenae JM9A.</title>
        <authorList>
            <person name="Earl A."/>
            <person name="Manson A."/>
            <person name="Gilmore M."/>
            <person name="Sanders J."/>
            <person name="Shea T."/>
            <person name="Howe W."/>
            <person name="Livny J."/>
            <person name="Cuomo C."/>
            <person name="Neafsey D."/>
            <person name="Birren B."/>
        </authorList>
    </citation>
    <scope>NUCLEOTIDE SEQUENCE [LARGE SCALE GENOMIC DNA]</scope>
    <source>
        <strain evidence="10 11">JM9A</strain>
    </source>
</reference>
<dbReference type="PANTHER" id="PTHR30266:SF2">
    <property type="entry name" value="LARGE-CONDUCTANCE MECHANOSENSITIVE CHANNEL"/>
    <property type="match status" value="1"/>
</dbReference>